<accession>A0A450SMQ8</accession>
<dbReference type="AlphaFoldDB" id="A0A450SMQ8"/>
<dbReference type="EMBL" id="CAADEY010000046">
    <property type="protein sequence ID" value="VFJ55011.1"/>
    <property type="molecule type" value="Genomic_DNA"/>
</dbReference>
<name>A0A450SMQ8_9GAMM</name>
<feature type="region of interest" description="Disordered" evidence="1">
    <location>
        <begin position="180"/>
        <end position="206"/>
    </location>
</feature>
<sequence>MTQRTFPSSSRPRCRQFRNRSGRFDPATVKAGIDPDFRAFSSSREWLASNAGKIPLRSLFSFAANPSAGRTPCPCQPRRPPKIQRFLSVGAKNLSPLRPRIERTRAISAYVSLPKVPTTLSTHSLARPRLQPNPVTVPGTGSRLDCRDDVAGFFQPCSLKFTGPVIPPGRLAGPGCQGLHATSHKFSRNRNRPPIKPKHSRGRANC</sequence>
<protein>
    <submittedName>
        <fullName evidence="2">Uncharacterized protein</fullName>
    </submittedName>
</protein>
<feature type="compositionally biased region" description="Basic residues" evidence="1">
    <location>
        <begin position="182"/>
        <end position="206"/>
    </location>
</feature>
<feature type="compositionally biased region" description="Basic residues" evidence="1">
    <location>
        <begin position="12"/>
        <end position="21"/>
    </location>
</feature>
<reference evidence="2" key="1">
    <citation type="submission" date="2019-02" db="EMBL/GenBank/DDBJ databases">
        <authorList>
            <person name="Gruber-Vodicka R. H."/>
            <person name="Seah K. B. B."/>
        </authorList>
    </citation>
    <scope>NUCLEOTIDE SEQUENCE</scope>
    <source>
        <strain evidence="2">BECK_DK161</strain>
    </source>
</reference>
<gene>
    <name evidence="2" type="ORF">BECKDK2373C_GA0170839_104622</name>
</gene>
<evidence type="ECO:0000256" key="1">
    <source>
        <dbReference type="SAM" id="MobiDB-lite"/>
    </source>
</evidence>
<feature type="compositionally biased region" description="Polar residues" evidence="1">
    <location>
        <begin position="1"/>
        <end position="11"/>
    </location>
</feature>
<proteinExistence type="predicted"/>
<feature type="region of interest" description="Disordered" evidence="1">
    <location>
        <begin position="1"/>
        <end position="23"/>
    </location>
</feature>
<evidence type="ECO:0000313" key="2">
    <source>
        <dbReference type="EMBL" id="VFJ55011.1"/>
    </source>
</evidence>
<organism evidence="2">
    <name type="scientific">Candidatus Kentrum sp. DK</name>
    <dbReference type="NCBI Taxonomy" id="2126562"/>
    <lineage>
        <taxon>Bacteria</taxon>
        <taxon>Pseudomonadati</taxon>
        <taxon>Pseudomonadota</taxon>
        <taxon>Gammaproteobacteria</taxon>
        <taxon>Candidatus Kentrum</taxon>
    </lineage>
</organism>